<dbReference type="GO" id="GO:0005524">
    <property type="term" value="F:ATP binding"/>
    <property type="evidence" value="ECO:0007669"/>
    <property type="project" value="UniProtKB-KW"/>
</dbReference>
<dbReference type="Pfam" id="PF07717">
    <property type="entry name" value="OB_NTP_bind"/>
    <property type="match status" value="1"/>
</dbReference>
<reference evidence="8 9" key="1">
    <citation type="journal article" date="2024" name="Nat. Commun.">
        <title>Phylogenomics reveals the evolutionary origins of lichenization in chlorophyte algae.</title>
        <authorList>
            <person name="Puginier C."/>
            <person name="Libourel C."/>
            <person name="Otte J."/>
            <person name="Skaloud P."/>
            <person name="Haon M."/>
            <person name="Grisel S."/>
            <person name="Petersen M."/>
            <person name="Berrin J.G."/>
            <person name="Delaux P.M."/>
            <person name="Dal Grande F."/>
            <person name="Keller J."/>
        </authorList>
    </citation>
    <scope>NUCLEOTIDE SEQUENCE [LARGE SCALE GENOMIC DNA]</scope>
    <source>
        <strain evidence="8 9">SAG 2523</strain>
    </source>
</reference>
<evidence type="ECO:0000256" key="3">
    <source>
        <dbReference type="ARBA" id="ARBA00022806"/>
    </source>
</evidence>
<evidence type="ECO:0000313" key="9">
    <source>
        <dbReference type="Proteomes" id="UP001485043"/>
    </source>
</evidence>
<dbReference type="SMART" id="SM00847">
    <property type="entry name" value="HA2"/>
    <property type="match status" value="1"/>
</dbReference>
<keyword evidence="2" id="KW-0378">Hydrolase</keyword>
<dbReference type="InterPro" id="IPR011545">
    <property type="entry name" value="DEAD/DEAH_box_helicase_dom"/>
</dbReference>
<comment type="similarity">
    <text evidence="5">Belongs to the DExH box helicase family.</text>
</comment>
<proteinExistence type="inferred from homology"/>
<feature type="domain" description="Helicase ATP-binding" evidence="6">
    <location>
        <begin position="1"/>
        <end position="108"/>
    </location>
</feature>
<comment type="caution">
    <text evidence="8">The sequence shown here is derived from an EMBL/GenBank/DDBJ whole genome shotgun (WGS) entry which is preliminary data.</text>
</comment>
<evidence type="ECO:0000256" key="4">
    <source>
        <dbReference type="ARBA" id="ARBA00022840"/>
    </source>
</evidence>
<dbReference type="Gene3D" id="3.40.50.300">
    <property type="entry name" value="P-loop containing nucleotide triphosphate hydrolases"/>
    <property type="match status" value="2"/>
</dbReference>
<dbReference type="PROSITE" id="PS51194">
    <property type="entry name" value="HELICASE_CTER"/>
    <property type="match status" value="1"/>
</dbReference>
<dbReference type="Pfam" id="PF00270">
    <property type="entry name" value="DEAD"/>
    <property type="match status" value="1"/>
</dbReference>
<dbReference type="CDD" id="cd17917">
    <property type="entry name" value="DEXHc_RHA-like"/>
    <property type="match status" value="1"/>
</dbReference>
<keyword evidence="9" id="KW-1185">Reference proteome</keyword>
<feature type="non-terminal residue" evidence="8">
    <location>
        <position position="1"/>
    </location>
</feature>
<dbReference type="CDD" id="cd18791">
    <property type="entry name" value="SF2_C_RHA"/>
    <property type="match status" value="1"/>
</dbReference>
<gene>
    <name evidence="8" type="ORF">WJX84_008694</name>
</gene>
<dbReference type="InterPro" id="IPR007502">
    <property type="entry name" value="Helicase-assoc_dom"/>
</dbReference>
<sequence>ERGDKVGGQIGYSVRLDTRASACTQILFCTTGVLLRRLLVDSNLQDVTHVVVDEVHERSADSDLLLLLLRQLLHRPAACHLRILLMSATADAKAFADYFYMSTATARQSHQSGGAGTTVTMLTIPGFMHPVRDFHLEDVLELTGLQIRRGSRWAKKGGTSKHVGQDPQAPMMAQELPAWDAQRFSTPTWEGRNDLSEATRQSLQVVDEAIINFDLIEALIASIVETEQQDGPGAFWQGHQEAGSFSRSNKGSGSQAVLVFLPGAGEIDRLVRQLRNSPQLKRAAEGMGFLVSPLHGSLPPDQQARVFAPAPKGMKKIVVATNVAESSITIDDVTVVVDAGRAKEMRYGAGRSMARLQEGWISQASARQRRGRAGRVQPGVCFRLFSSTTASSFEAHAAPELLCQLPMDPRLGKTLLFGSMLGCCAPVLTIAAALAHGRPVFQSPSDRRTEADAAKKALCEGSAAAKSDHLAILAAFSRFHTALTHGGHRAASQACRDSFLSEGAMEAILAGRQDFAKKLADLGFITHSYAASINSDHSQQQSMPAHDTSSPDKFSHNARFIKAAICAGFYPAVLRVEHPTARFEKVQGGALERDADPAKLRFYDHTKGRVFMHPASINFHSNRFESGWLIYTEILETAKIYVRESSMVPVYALLLFSEQLRVSHETGMLQVGKFVKFKAPSRIGVLVRELRAELDRLLMRKVADPGFDLNSCKAIGVCRSLLASDGF</sequence>
<dbReference type="GO" id="GO:0003723">
    <property type="term" value="F:RNA binding"/>
    <property type="evidence" value="ECO:0007669"/>
    <property type="project" value="TreeGrafter"/>
</dbReference>
<evidence type="ECO:0000313" key="8">
    <source>
        <dbReference type="EMBL" id="KAK9848234.1"/>
    </source>
</evidence>
<feature type="domain" description="Helicase C-terminal" evidence="7">
    <location>
        <begin position="218"/>
        <end position="413"/>
    </location>
</feature>
<dbReference type="Pfam" id="PF21010">
    <property type="entry name" value="HA2_C"/>
    <property type="match status" value="1"/>
</dbReference>
<dbReference type="PANTHER" id="PTHR18934">
    <property type="entry name" value="ATP-DEPENDENT RNA HELICASE"/>
    <property type="match status" value="1"/>
</dbReference>
<keyword evidence="4" id="KW-0067">ATP-binding</keyword>
<dbReference type="Proteomes" id="UP001485043">
    <property type="component" value="Unassembled WGS sequence"/>
</dbReference>
<dbReference type="Pfam" id="PF26026">
    <property type="entry name" value="RNA_hel_CTD"/>
    <property type="match status" value="1"/>
</dbReference>
<dbReference type="InterPro" id="IPR014001">
    <property type="entry name" value="Helicase_ATP-bd"/>
</dbReference>
<protein>
    <submittedName>
        <fullName evidence="8">Uncharacterized protein</fullName>
    </submittedName>
</protein>
<dbReference type="PANTHER" id="PTHR18934:SF145">
    <property type="entry name" value="ATP-DEPENDENT RNA HELICASE DHX57-RELATED"/>
    <property type="match status" value="1"/>
</dbReference>
<keyword evidence="1" id="KW-0547">Nucleotide-binding</keyword>
<evidence type="ECO:0000259" key="7">
    <source>
        <dbReference type="PROSITE" id="PS51194"/>
    </source>
</evidence>
<dbReference type="Gene3D" id="1.20.120.1080">
    <property type="match status" value="1"/>
</dbReference>
<dbReference type="AlphaFoldDB" id="A0AAW1SNG1"/>
<evidence type="ECO:0000256" key="5">
    <source>
        <dbReference type="ARBA" id="ARBA00060772"/>
    </source>
</evidence>
<accession>A0AAW1SNG1</accession>
<evidence type="ECO:0000256" key="1">
    <source>
        <dbReference type="ARBA" id="ARBA00022741"/>
    </source>
</evidence>
<dbReference type="PROSITE" id="PS51192">
    <property type="entry name" value="HELICASE_ATP_BIND_1"/>
    <property type="match status" value="1"/>
</dbReference>
<dbReference type="InterPro" id="IPR001650">
    <property type="entry name" value="Helicase_C-like"/>
</dbReference>
<dbReference type="GO" id="GO:0004386">
    <property type="term" value="F:helicase activity"/>
    <property type="evidence" value="ECO:0007669"/>
    <property type="project" value="UniProtKB-KW"/>
</dbReference>
<dbReference type="EMBL" id="JALJOV010001414">
    <property type="protein sequence ID" value="KAK9848234.1"/>
    <property type="molecule type" value="Genomic_DNA"/>
</dbReference>
<dbReference type="InterPro" id="IPR059023">
    <property type="entry name" value="RNA_hel_CTD"/>
</dbReference>
<dbReference type="InterPro" id="IPR027417">
    <property type="entry name" value="P-loop_NTPase"/>
</dbReference>
<organism evidence="8 9">
    <name type="scientific">Apatococcus fuscideae</name>
    <dbReference type="NCBI Taxonomy" id="2026836"/>
    <lineage>
        <taxon>Eukaryota</taxon>
        <taxon>Viridiplantae</taxon>
        <taxon>Chlorophyta</taxon>
        <taxon>core chlorophytes</taxon>
        <taxon>Trebouxiophyceae</taxon>
        <taxon>Chlorellales</taxon>
        <taxon>Chlorellaceae</taxon>
        <taxon>Apatococcus</taxon>
    </lineage>
</organism>
<dbReference type="InterPro" id="IPR011709">
    <property type="entry name" value="DEAD-box_helicase_OB_fold"/>
</dbReference>
<keyword evidence="3" id="KW-0347">Helicase</keyword>
<name>A0AAW1SNG1_9CHLO</name>
<evidence type="ECO:0000256" key="2">
    <source>
        <dbReference type="ARBA" id="ARBA00022801"/>
    </source>
</evidence>
<evidence type="ECO:0000259" key="6">
    <source>
        <dbReference type="PROSITE" id="PS51192"/>
    </source>
</evidence>
<dbReference type="Pfam" id="PF00271">
    <property type="entry name" value="Helicase_C"/>
    <property type="match status" value="1"/>
</dbReference>
<dbReference type="SUPFAM" id="SSF52540">
    <property type="entry name" value="P-loop containing nucleoside triphosphate hydrolases"/>
    <property type="match status" value="2"/>
</dbReference>
<dbReference type="SMART" id="SM00490">
    <property type="entry name" value="HELICc"/>
    <property type="match status" value="1"/>
</dbReference>